<dbReference type="EMBL" id="JAEUBD010001540">
    <property type="protein sequence ID" value="KAH3659331.1"/>
    <property type="molecule type" value="Genomic_DNA"/>
</dbReference>
<organism evidence="2 3">
    <name type="scientific">Ogataea polymorpha</name>
    <dbReference type="NCBI Taxonomy" id="460523"/>
    <lineage>
        <taxon>Eukaryota</taxon>
        <taxon>Fungi</taxon>
        <taxon>Dikarya</taxon>
        <taxon>Ascomycota</taxon>
        <taxon>Saccharomycotina</taxon>
        <taxon>Pichiomycetes</taxon>
        <taxon>Pichiales</taxon>
        <taxon>Pichiaceae</taxon>
        <taxon>Ogataea</taxon>
    </lineage>
</organism>
<reference evidence="2" key="2">
    <citation type="submission" date="2021-01" db="EMBL/GenBank/DDBJ databases">
        <authorList>
            <person name="Schikora-Tamarit M.A."/>
        </authorList>
    </citation>
    <scope>NUCLEOTIDE SEQUENCE</scope>
    <source>
        <strain evidence="2">NCAIM Y.01608</strain>
    </source>
</reference>
<evidence type="ECO:0000313" key="3">
    <source>
        <dbReference type="Proteomes" id="UP000788993"/>
    </source>
</evidence>
<comment type="caution">
    <text evidence="2">The sequence shown here is derived from an EMBL/GenBank/DDBJ whole genome shotgun (WGS) entry which is preliminary data.</text>
</comment>
<feature type="compositionally biased region" description="Polar residues" evidence="1">
    <location>
        <begin position="18"/>
        <end position="29"/>
    </location>
</feature>
<gene>
    <name evidence="2" type="ORF">OGATHE_006215</name>
</gene>
<dbReference type="Proteomes" id="UP000788993">
    <property type="component" value="Unassembled WGS sequence"/>
</dbReference>
<feature type="region of interest" description="Disordered" evidence="1">
    <location>
        <begin position="11"/>
        <end position="32"/>
    </location>
</feature>
<evidence type="ECO:0000256" key="1">
    <source>
        <dbReference type="SAM" id="MobiDB-lite"/>
    </source>
</evidence>
<accession>A0A9P8SZA4</accession>
<name>A0A9P8SZA4_9ASCO</name>
<proteinExistence type="predicted"/>
<sequence length="121" mass="12744">MSLNPLRKIIPSSYGAPQDSSEATSTEQGPSVCCKKSCESVALERCIMGDMMWFCVNISALGVKLRWLGIDLSENVSESSFLRPRGDSGFEGLLTGLAGVLGTVFCGASGSLDTDSEANIS</sequence>
<protein>
    <submittedName>
        <fullName evidence="2">Uncharacterized protein</fullName>
    </submittedName>
</protein>
<reference evidence="2" key="1">
    <citation type="journal article" date="2021" name="Open Biol.">
        <title>Shared evolutionary footprints suggest mitochondrial oxidative damage underlies multiple complex I losses in fungi.</title>
        <authorList>
            <person name="Schikora-Tamarit M.A."/>
            <person name="Marcet-Houben M."/>
            <person name="Nosek J."/>
            <person name="Gabaldon T."/>
        </authorList>
    </citation>
    <scope>NUCLEOTIDE SEQUENCE</scope>
    <source>
        <strain evidence="2">NCAIM Y.01608</strain>
    </source>
</reference>
<dbReference type="AlphaFoldDB" id="A0A9P8SZA4"/>
<keyword evidence="3" id="KW-1185">Reference proteome</keyword>
<evidence type="ECO:0000313" key="2">
    <source>
        <dbReference type="EMBL" id="KAH3659331.1"/>
    </source>
</evidence>